<reference evidence="8" key="1">
    <citation type="submission" date="2022-08" db="EMBL/GenBank/DDBJ databases">
        <authorList>
            <person name="Kallberg Y."/>
            <person name="Tangrot J."/>
            <person name="Rosling A."/>
        </authorList>
    </citation>
    <scope>NUCLEOTIDE SEQUENCE</scope>
    <source>
        <strain evidence="8">Wild A</strain>
    </source>
</reference>
<dbReference type="GO" id="GO:0003677">
    <property type="term" value="F:DNA binding"/>
    <property type="evidence" value="ECO:0007669"/>
    <property type="project" value="UniProtKB-KW"/>
</dbReference>
<dbReference type="InterPro" id="IPR050240">
    <property type="entry name" value="DNA_pol_type-B"/>
</dbReference>
<keyword evidence="4" id="KW-0239">DNA-directed DNA polymerase</keyword>
<dbReference type="Pfam" id="PF00136">
    <property type="entry name" value="DNA_pol_B"/>
    <property type="match status" value="1"/>
</dbReference>
<dbReference type="SUPFAM" id="SSF53098">
    <property type="entry name" value="Ribonuclease H-like"/>
    <property type="match status" value="1"/>
</dbReference>
<dbReference type="PANTHER" id="PTHR10322:SF23">
    <property type="entry name" value="DNA POLYMERASE DELTA CATALYTIC SUBUNIT"/>
    <property type="match status" value="1"/>
</dbReference>
<keyword evidence="9" id="KW-1185">Reference proteome</keyword>
<dbReference type="SUPFAM" id="SSF56672">
    <property type="entry name" value="DNA/RNA polymerases"/>
    <property type="match status" value="1"/>
</dbReference>
<keyword evidence="2" id="KW-0808">Transferase</keyword>
<dbReference type="OrthoDB" id="2385012at2759"/>
<evidence type="ECO:0000256" key="2">
    <source>
        <dbReference type="ARBA" id="ARBA00022679"/>
    </source>
</evidence>
<dbReference type="InterPro" id="IPR006134">
    <property type="entry name" value="DNA-dir_DNA_pol_B_multi_dom"/>
</dbReference>
<keyword evidence="3" id="KW-0548">Nucleotidyltransferase</keyword>
<keyword evidence="5" id="KW-0238">DNA-binding</keyword>
<sequence length="320" mass="37551">MAIDNKGSSEKINGKIWVFFDVLVLDGKTPDDFEIKKKTYLRIYMYGTDKRKTAIKAVQDNNYETTSDNLYSFYSFALKIQVEFNDSDYDWHFIMERAYHINILKWMWERMTGKAKFIVKPSEEGEKDLEEKEYMSSPIKIKISVKGDFTSSFLKLLGCIPIDVWVCLKKRFPCSEIEKESSLKFFLQKKMYEVANYCIIDVLHCQKLLVKLSIINDYREVASIAYVSLFDVHYYANGIKIRHLLSAYAVKRDIIFSMKIYENIKKGKYPDTYVFLPKKGIEKERPVTGLNFTFLYPSLIMIYNLSPEKFILSLKDADIA</sequence>
<dbReference type="InterPro" id="IPR012337">
    <property type="entry name" value="RNaseH-like_sf"/>
</dbReference>
<dbReference type="GO" id="GO:0000166">
    <property type="term" value="F:nucleotide binding"/>
    <property type="evidence" value="ECO:0007669"/>
    <property type="project" value="InterPro"/>
</dbReference>
<name>A0A9W4SBK3_9GLOM</name>
<evidence type="ECO:0000256" key="4">
    <source>
        <dbReference type="ARBA" id="ARBA00022932"/>
    </source>
</evidence>
<gene>
    <name evidence="8" type="ORF">FWILDA_LOCUS886</name>
</gene>
<dbReference type="Proteomes" id="UP001153678">
    <property type="component" value="Unassembled WGS sequence"/>
</dbReference>
<evidence type="ECO:0000313" key="9">
    <source>
        <dbReference type="Proteomes" id="UP001153678"/>
    </source>
</evidence>
<dbReference type="AlphaFoldDB" id="A0A9W4SBK3"/>
<feature type="domain" description="DNA-directed DNA polymerase family B multifunctional" evidence="7">
    <location>
        <begin position="233"/>
        <end position="313"/>
    </location>
</feature>
<evidence type="ECO:0000313" key="8">
    <source>
        <dbReference type="EMBL" id="CAI2163080.1"/>
    </source>
</evidence>
<organism evidence="8 9">
    <name type="scientific">Funneliformis geosporum</name>
    <dbReference type="NCBI Taxonomy" id="1117311"/>
    <lineage>
        <taxon>Eukaryota</taxon>
        <taxon>Fungi</taxon>
        <taxon>Fungi incertae sedis</taxon>
        <taxon>Mucoromycota</taxon>
        <taxon>Glomeromycotina</taxon>
        <taxon>Glomeromycetes</taxon>
        <taxon>Glomerales</taxon>
        <taxon>Glomeraceae</taxon>
        <taxon>Funneliformis</taxon>
    </lineage>
</organism>
<dbReference type="PANTHER" id="PTHR10322">
    <property type="entry name" value="DNA POLYMERASE CATALYTIC SUBUNIT"/>
    <property type="match status" value="1"/>
</dbReference>
<evidence type="ECO:0000256" key="6">
    <source>
        <dbReference type="ARBA" id="ARBA00049244"/>
    </source>
</evidence>
<dbReference type="InterPro" id="IPR023211">
    <property type="entry name" value="DNA_pol_palm_dom_sf"/>
</dbReference>
<dbReference type="InterPro" id="IPR036397">
    <property type="entry name" value="RNaseH_sf"/>
</dbReference>
<dbReference type="Gene3D" id="3.90.1600.10">
    <property type="entry name" value="Palm domain of DNA polymerase"/>
    <property type="match status" value="1"/>
</dbReference>
<dbReference type="EC" id="2.7.7.7" evidence="1"/>
<evidence type="ECO:0000256" key="3">
    <source>
        <dbReference type="ARBA" id="ARBA00022695"/>
    </source>
</evidence>
<comment type="caution">
    <text evidence="8">The sequence shown here is derived from an EMBL/GenBank/DDBJ whole genome shotgun (WGS) entry which is preliminary data.</text>
</comment>
<evidence type="ECO:0000256" key="5">
    <source>
        <dbReference type="ARBA" id="ARBA00023125"/>
    </source>
</evidence>
<dbReference type="Gene3D" id="3.30.420.10">
    <property type="entry name" value="Ribonuclease H-like superfamily/Ribonuclease H"/>
    <property type="match status" value="1"/>
</dbReference>
<protein>
    <recommendedName>
        <fullName evidence="1">DNA-directed DNA polymerase</fullName>
        <ecNumber evidence="1">2.7.7.7</ecNumber>
    </recommendedName>
</protein>
<proteinExistence type="predicted"/>
<dbReference type="InterPro" id="IPR043502">
    <property type="entry name" value="DNA/RNA_pol_sf"/>
</dbReference>
<evidence type="ECO:0000256" key="1">
    <source>
        <dbReference type="ARBA" id="ARBA00012417"/>
    </source>
</evidence>
<comment type="catalytic activity">
    <reaction evidence="6">
        <text>DNA(n) + a 2'-deoxyribonucleoside 5'-triphosphate = DNA(n+1) + diphosphate</text>
        <dbReference type="Rhea" id="RHEA:22508"/>
        <dbReference type="Rhea" id="RHEA-COMP:17339"/>
        <dbReference type="Rhea" id="RHEA-COMP:17340"/>
        <dbReference type="ChEBI" id="CHEBI:33019"/>
        <dbReference type="ChEBI" id="CHEBI:61560"/>
        <dbReference type="ChEBI" id="CHEBI:173112"/>
        <dbReference type="EC" id="2.7.7.7"/>
    </reaction>
</comment>
<evidence type="ECO:0000259" key="7">
    <source>
        <dbReference type="Pfam" id="PF00136"/>
    </source>
</evidence>
<dbReference type="GO" id="GO:0006261">
    <property type="term" value="P:DNA-templated DNA replication"/>
    <property type="evidence" value="ECO:0007669"/>
    <property type="project" value="TreeGrafter"/>
</dbReference>
<dbReference type="GO" id="GO:0003887">
    <property type="term" value="F:DNA-directed DNA polymerase activity"/>
    <property type="evidence" value="ECO:0007669"/>
    <property type="project" value="UniProtKB-KW"/>
</dbReference>
<accession>A0A9W4SBK3</accession>
<dbReference type="EMBL" id="CAMKVN010000069">
    <property type="protein sequence ID" value="CAI2163080.1"/>
    <property type="molecule type" value="Genomic_DNA"/>
</dbReference>